<accession>A0A813RN91</accession>
<sequence length="219" mass="25015">MAFTRSGRFVDVDISKLQQDNWIPICGYKDQDVKSLEEAVKSIAPFVNKVMQYAEVAKNKCKKNTKLTINESAAIYLYTMITPFYEKLNEALRDENPPTLIPWFDFLKLLITALEKLPSHPTIVWRGVANISGSDYYEKDMFTWWSVNSCSLDANVGTFFTCEKGILFCINTINGKDISAYSSADNDEKEIVLMPGTRFCVKSKTRNDTGFDVVHLEEW</sequence>
<evidence type="ECO:0000313" key="13">
    <source>
        <dbReference type="Proteomes" id="UP000663891"/>
    </source>
</evidence>
<dbReference type="GO" id="GO:0003950">
    <property type="term" value="F:NAD+ poly-ADP-ribosyltransferase activity"/>
    <property type="evidence" value="ECO:0007669"/>
    <property type="project" value="TreeGrafter"/>
</dbReference>
<keyword evidence="6 10" id="KW-0808">Transferase</keyword>
<dbReference type="GO" id="GO:0016779">
    <property type="term" value="F:nucleotidyltransferase activity"/>
    <property type="evidence" value="ECO:0007669"/>
    <property type="project" value="UniProtKB-KW"/>
</dbReference>
<keyword evidence="7" id="KW-0548">Nucleotidyltransferase</keyword>
<keyword evidence="10" id="KW-0521">NADP</keyword>
<dbReference type="EC" id="2.4.2.31" evidence="10"/>
<dbReference type="GO" id="GO:0005576">
    <property type="term" value="C:extracellular region"/>
    <property type="evidence" value="ECO:0007669"/>
    <property type="project" value="UniProtKB-SubCell"/>
</dbReference>
<reference evidence="11" key="1">
    <citation type="submission" date="2021-02" db="EMBL/GenBank/DDBJ databases">
        <authorList>
            <person name="Nowell W R."/>
        </authorList>
    </citation>
    <scope>NUCLEOTIDE SEQUENCE</scope>
</reference>
<evidence type="ECO:0000256" key="2">
    <source>
        <dbReference type="ARBA" id="ARBA00009558"/>
    </source>
</evidence>
<keyword evidence="8" id="KW-0843">Virulence</keyword>
<gene>
    <name evidence="12" type="ORF">OKA104_LOCUS7016</name>
    <name evidence="11" type="ORF">VCS650_LOCUS3124</name>
</gene>
<dbReference type="PANTHER" id="PTHR10339:SF25">
    <property type="entry name" value="SECRETED EXOENZYME S"/>
    <property type="match status" value="1"/>
</dbReference>
<keyword evidence="3" id="KW-0964">Secreted</keyword>
<evidence type="ECO:0000256" key="8">
    <source>
        <dbReference type="ARBA" id="ARBA00023026"/>
    </source>
</evidence>
<dbReference type="InterPro" id="IPR050999">
    <property type="entry name" value="ADP-ribosyltransferase_ARG"/>
</dbReference>
<name>A0A813RN91_9BILA</name>
<dbReference type="AlphaFoldDB" id="A0A813RN91"/>
<dbReference type="Proteomes" id="UP000663881">
    <property type="component" value="Unassembled WGS sequence"/>
</dbReference>
<proteinExistence type="inferred from homology"/>
<evidence type="ECO:0000256" key="9">
    <source>
        <dbReference type="ARBA" id="ARBA00047597"/>
    </source>
</evidence>
<comment type="similarity">
    <text evidence="2 10">Belongs to the Arg-specific ADP-ribosyltransferase family.</text>
</comment>
<organism evidence="11 13">
    <name type="scientific">Adineta steineri</name>
    <dbReference type="NCBI Taxonomy" id="433720"/>
    <lineage>
        <taxon>Eukaryota</taxon>
        <taxon>Metazoa</taxon>
        <taxon>Spiralia</taxon>
        <taxon>Gnathifera</taxon>
        <taxon>Rotifera</taxon>
        <taxon>Eurotatoria</taxon>
        <taxon>Bdelloidea</taxon>
        <taxon>Adinetida</taxon>
        <taxon>Adinetidae</taxon>
        <taxon>Adineta</taxon>
    </lineage>
</organism>
<dbReference type="OrthoDB" id="423533at2759"/>
<protein>
    <recommendedName>
        <fullName evidence="10">NAD(P)(+)--arginine ADP-ribosyltransferase</fullName>
        <ecNumber evidence="10">2.4.2.31</ecNumber>
    </recommendedName>
    <alternativeName>
        <fullName evidence="10">Mono(ADP-ribosyl)transferase</fullName>
    </alternativeName>
</protein>
<dbReference type="Proteomes" id="UP000663891">
    <property type="component" value="Unassembled WGS sequence"/>
</dbReference>
<dbReference type="PROSITE" id="PS51996">
    <property type="entry name" value="TR_MART"/>
    <property type="match status" value="1"/>
</dbReference>
<dbReference type="Pfam" id="PF01129">
    <property type="entry name" value="ART"/>
    <property type="match status" value="1"/>
</dbReference>
<dbReference type="SUPFAM" id="SSF56399">
    <property type="entry name" value="ADP-ribosylation"/>
    <property type="match status" value="1"/>
</dbReference>
<evidence type="ECO:0000256" key="1">
    <source>
        <dbReference type="ARBA" id="ARBA00004613"/>
    </source>
</evidence>
<evidence type="ECO:0000256" key="7">
    <source>
        <dbReference type="ARBA" id="ARBA00022695"/>
    </source>
</evidence>
<evidence type="ECO:0000256" key="10">
    <source>
        <dbReference type="RuleBase" id="RU361228"/>
    </source>
</evidence>
<evidence type="ECO:0000256" key="6">
    <source>
        <dbReference type="ARBA" id="ARBA00022679"/>
    </source>
</evidence>
<dbReference type="EMBL" id="CAJOAY010000264">
    <property type="protein sequence ID" value="CAF3608927.1"/>
    <property type="molecule type" value="Genomic_DNA"/>
</dbReference>
<evidence type="ECO:0000256" key="5">
    <source>
        <dbReference type="ARBA" id="ARBA00022676"/>
    </source>
</evidence>
<dbReference type="InterPro" id="IPR000768">
    <property type="entry name" value="ART"/>
</dbReference>
<dbReference type="GO" id="GO:0090729">
    <property type="term" value="F:toxin activity"/>
    <property type="evidence" value="ECO:0007669"/>
    <property type="project" value="UniProtKB-KW"/>
</dbReference>
<evidence type="ECO:0000256" key="3">
    <source>
        <dbReference type="ARBA" id="ARBA00022525"/>
    </source>
</evidence>
<evidence type="ECO:0000313" key="12">
    <source>
        <dbReference type="EMBL" id="CAF3608927.1"/>
    </source>
</evidence>
<evidence type="ECO:0000313" key="11">
    <source>
        <dbReference type="EMBL" id="CAF0784433.1"/>
    </source>
</evidence>
<keyword evidence="5 10" id="KW-0328">Glycosyltransferase</keyword>
<comment type="subcellular location">
    <subcellularLocation>
        <location evidence="1">Secreted</location>
    </subcellularLocation>
</comment>
<keyword evidence="10" id="KW-0520">NAD</keyword>
<comment type="caution">
    <text evidence="11">The sequence shown here is derived from an EMBL/GenBank/DDBJ whole genome shotgun (WGS) entry which is preliminary data.</text>
</comment>
<keyword evidence="4" id="KW-0800">Toxin</keyword>
<comment type="catalytic activity">
    <reaction evidence="9 10">
        <text>L-arginyl-[protein] + NAD(+) = N(omega)-(ADP-D-ribosyl)-L-arginyl-[protein] + nicotinamide + H(+)</text>
        <dbReference type="Rhea" id="RHEA:19149"/>
        <dbReference type="Rhea" id="RHEA-COMP:10532"/>
        <dbReference type="Rhea" id="RHEA-COMP:15087"/>
        <dbReference type="ChEBI" id="CHEBI:15378"/>
        <dbReference type="ChEBI" id="CHEBI:17154"/>
        <dbReference type="ChEBI" id="CHEBI:29965"/>
        <dbReference type="ChEBI" id="CHEBI:57540"/>
        <dbReference type="ChEBI" id="CHEBI:142554"/>
        <dbReference type="EC" id="2.4.2.31"/>
    </reaction>
</comment>
<dbReference type="EMBL" id="CAJNON010000016">
    <property type="protein sequence ID" value="CAF0784433.1"/>
    <property type="molecule type" value="Genomic_DNA"/>
</dbReference>
<evidence type="ECO:0000256" key="4">
    <source>
        <dbReference type="ARBA" id="ARBA00022656"/>
    </source>
</evidence>
<dbReference type="Gene3D" id="3.90.176.10">
    <property type="entry name" value="Toxin ADP-ribosyltransferase, Chain A, domain 1"/>
    <property type="match status" value="1"/>
</dbReference>
<dbReference type="PANTHER" id="PTHR10339">
    <property type="entry name" value="ADP-RIBOSYLTRANSFERASE"/>
    <property type="match status" value="1"/>
</dbReference>
<dbReference type="GO" id="GO:0106274">
    <property type="term" value="F:NAD+-protein-arginine ADP-ribosyltransferase activity"/>
    <property type="evidence" value="ECO:0007669"/>
    <property type="project" value="UniProtKB-EC"/>
</dbReference>